<feature type="transmembrane region" description="Helical" evidence="1">
    <location>
        <begin position="133"/>
        <end position="155"/>
    </location>
</feature>
<name>A0A543AAX9_9ACTN</name>
<comment type="caution">
    <text evidence="3">The sequence shown here is derived from an EMBL/GenBank/DDBJ whole genome shotgun (WGS) entry which is preliminary data.</text>
</comment>
<dbReference type="Gene3D" id="1.20.144.10">
    <property type="entry name" value="Phosphatidic acid phosphatase type 2/haloperoxidase"/>
    <property type="match status" value="1"/>
</dbReference>
<proteinExistence type="predicted"/>
<accession>A0A543AAX9</accession>
<dbReference type="OrthoDB" id="5289372at2"/>
<evidence type="ECO:0000313" key="3">
    <source>
        <dbReference type="EMBL" id="TQL69758.1"/>
    </source>
</evidence>
<organism evidence="3 4">
    <name type="scientific">Nocardioides albertanoniae</name>
    <dbReference type="NCBI Taxonomy" id="1175486"/>
    <lineage>
        <taxon>Bacteria</taxon>
        <taxon>Bacillati</taxon>
        <taxon>Actinomycetota</taxon>
        <taxon>Actinomycetes</taxon>
        <taxon>Propionibacteriales</taxon>
        <taxon>Nocardioidaceae</taxon>
        <taxon>Nocardioides</taxon>
    </lineage>
</organism>
<keyword evidence="1" id="KW-0472">Membrane</keyword>
<dbReference type="InterPro" id="IPR036938">
    <property type="entry name" value="PAP2/HPO_sf"/>
</dbReference>
<keyword evidence="1" id="KW-1133">Transmembrane helix</keyword>
<dbReference type="InterPro" id="IPR000326">
    <property type="entry name" value="PAP2/HPO"/>
</dbReference>
<dbReference type="Proteomes" id="UP000320209">
    <property type="component" value="Unassembled WGS sequence"/>
</dbReference>
<dbReference type="AlphaFoldDB" id="A0A543AAX9"/>
<feature type="transmembrane region" description="Helical" evidence="1">
    <location>
        <begin position="86"/>
        <end position="108"/>
    </location>
</feature>
<evidence type="ECO:0000259" key="2">
    <source>
        <dbReference type="SMART" id="SM00014"/>
    </source>
</evidence>
<dbReference type="EMBL" id="VFOV01000001">
    <property type="protein sequence ID" value="TQL69758.1"/>
    <property type="molecule type" value="Genomic_DNA"/>
</dbReference>
<evidence type="ECO:0000256" key="1">
    <source>
        <dbReference type="SAM" id="Phobius"/>
    </source>
</evidence>
<feature type="domain" description="Phosphatidic acid phosphatase type 2/haloperoxidase" evidence="2">
    <location>
        <begin position="87"/>
        <end position="209"/>
    </location>
</feature>
<keyword evidence="4" id="KW-1185">Reference proteome</keyword>
<dbReference type="SUPFAM" id="SSF48317">
    <property type="entry name" value="Acid phosphatase/Vanadium-dependent haloperoxidase"/>
    <property type="match status" value="1"/>
</dbReference>
<dbReference type="Pfam" id="PF01569">
    <property type="entry name" value="PAP2"/>
    <property type="match status" value="1"/>
</dbReference>
<reference evidence="3 4" key="1">
    <citation type="submission" date="2019-06" db="EMBL/GenBank/DDBJ databases">
        <title>Sequencing the genomes of 1000 actinobacteria strains.</title>
        <authorList>
            <person name="Klenk H.-P."/>
        </authorList>
    </citation>
    <scope>NUCLEOTIDE SEQUENCE [LARGE SCALE GENOMIC DNA]</scope>
    <source>
        <strain evidence="3 4">DSM 25218</strain>
    </source>
</reference>
<protein>
    <submittedName>
        <fullName evidence="3">Undecaprenyl-diphosphatase</fullName>
    </submittedName>
</protein>
<feature type="transmembrane region" description="Helical" evidence="1">
    <location>
        <begin position="60"/>
        <end position="79"/>
    </location>
</feature>
<keyword evidence="1" id="KW-0812">Transmembrane</keyword>
<gene>
    <name evidence="3" type="ORF">FB381_3673</name>
</gene>
<dbReference type="SMART" id="SM00014">
    <property type="entry name" value="acidPPc"/>
    <property type="match status" value="1"/>
</dbReference>
<sequence>MTVNQTRRLISVSALGGALVILTVLAAGPLQELDTHGHEYWARMLPPQAQHILQNVLDPIAGQTVCLPVLGVVAAVIAYRRRSWRPIICAAAAEAAFYIGVGGFKVLLARPAPTERDAEFFAGGLLKDGWHGISYPSGHAAEAVLIYGTVVYLIARYTGASRLLVRLLAAGVGVIALNAVAVSYTLGWHWASDLFAGLLTGGLLLRLLVWWDTDAIARERAERERAEERELIAMEHERTDDIAA</sequence>
<evidence type="ECO:0000313" key="4">
    <source>
        <dbReference type="Proteomes" id="UP000320209"/>
    </source>
</evidence>
<feature type="transmembrane region" description="Helical" evidence="1">
    <location>
        <begin position="167"/>
        <end position="188"/>
    </location>
</feature>
<feature type="transmembrane region" description="Helical" evidence="1">
    <location>
        <begin position="194"/>
        <end position="211"/>
    </location>
</feature>